<evidence type="ECO:0000313" key="4">
    <source>
        <dbReference type="EMBL" id="QLY40999.1"/>
    </source>
</evidence>
<dbReference type="Pfam" id="PF00293">
    <property type="entry name" value="NUDIX"/>
    <property type="match status" value="1"/>
</dbReference>
<dbReference type="PRINTS" id="PR00502">
    <property type="entry name" value="NUDIXFAMILY"/>
</dbReference>
<keyword evidence="1 2" id="KW-0378">Hydrolase</keyword>
<dbReference type="InterPro" id="IPR000086">
    <property type="entry name" value="NUDIX_hydrolase_dom"/>
</dbReference>
<evidence type="ECO:0000259" key="3">
    <source>
        <dbReference type="PROSITE" id="PS51462"/>
    </source>
</evidence>
<protein>
    <submittedName>
        <fullName evidence="4">NUDIX domain-containing protein</fullName>
    </submittedName>
</protein>
<evidence type="ECO:0000313" key="5">
    <source>
        <dbReference type="Proteomes" id="UP000512167"/>
    </source>
</evidence>
<dbReference type="CDD" id="cd02883">
    <property type="entry name" value="NUDIX_Hydrolase"/>
    <property type="match status" value="1"/>
</dbReference>
<keyword evidence="5" id="KW-1185">Reference proteome</keyword>
<dbReference type="InterPro" id="IPR020084">
    <property type="entry name" value="NUDIX_hydrolase_CS"/>
</dbReference>
<dbReference type="InterPro" id="IPR020476">
    <property type="entry name" value="Nudix_hydrolase"/>
</dbReference>
<dbReference type="GO" id="GO:0016787">
    <property type="term" value="F:hydrolase activity"/>
    <property type="evidence" value="ECO:0007669"/>
    <property type="project" value="UniProtKB-KW"/>
</dbReference>
<dbReference type="Proteomes" id="UP000512167">
    <property type="component" value="Chromosome"/>
</dbReference>
<dbReference type="AlphaFoldDB" id="A0A7L6N8Z8"/>
<dbReference type="SUPFAM" id="SSF55811">
    <property type="entry name" value="Nudix"/>
    <property type="match status" value="1"/>
</dbReference>
<evidence type="ECO:0000256" key="1">
    <source>
        <dbReference type="ARBA" id="ARBA00022801"/>
    </source>
</evidence>
<dbReference type="PROSITE" id="PS00893">
    <property type="entry name" value="NUDIX_BOX"/>
    <property type="match status" value="1"/>
</dbReference>
<organism evidence="4 5">
    <name type="scientific">Hujiaoplasma nucleasis</name>
    <dbReference type="NCBI Taxonomy" id="2725268"/>
    <lineage>
        <taxon>Bacteria</taxon>
        <taxon>Bacillati</taxon>
        <taxon>Mycoplasmatota</taxon>
        <taxon>Mollicutes</taxon>
        <taxon>Candidatus Izemoplasmatales</taxon>
        <taxon>Hujiaoplasmataceae</taxon>
        <taxon>Hujiaoplasma</taxon>
    </lineage>
</organism>
<dbReference type="Gene3D" id="3.90.79.10">
    <property type="entry name" value="Nucleoside Triphosphate Pyrophosphohydrolase"/>
    <property type="match status" value="1"/>
</dbReference>
<proteinExistence type="inferred from homology"/>
<gene>
    <name evidence="4" type="ORF">HF295_08255</name>
</gene>
<name>A0A7L6N8Z8_9MOLU</name>
<evidence type="ECO:0000256" key="2">
    <source>
        <dbReference type="RuleBase" id="RU003476"/>
    </source>
</evidence>
<dbReference type="PROSITE" id="PS51462">
    <property type="entry name" value="NUDIX"/>
    <property type="match status" value="1"/>
</dbReference>
<dbReference type="InterPro" id="IPR015797">
    <property type="entry name" value="NUDIX_hydrolase-like_dom_sf"/>
</dbReference>
<dbReference type="KEGG" id="tbk:HF295_08255"/>
<reference evidence="4 5" key="1">
    <citation type="submission" date="2020-04" db="EMBL/GenBank/DDBJ databases">
        <authorList>
            <person name="Zheng R.K."/>
            <person name="Sun C.M."/>
        </authorList>
    </citation>
    <scope>NUCLEOTIDE SEQUENCE [LARGE SCALE GENOMIC DNA]</scope>
    <source>
        <strain evidence="5">zrk29</strain>
    </source>
</reference>
<accession>A0A7L6N8Z8</accession>
<dbReference type="EMBL" id="CP051151">
    <property type="protein sequence ID" value="QLY40999.1"/>
    <property type="molecule type" value="Genomic_DNA"/>
</dbReference>
<sequence length="177" mass="21001">MKRSETKMRLLFEIDLKDYKKNGSIFSRPSSRAIYIKDGLIGLIYSQKYQYYKFPGGGIEANESNIQALIREVKEETGLAIKEESIKEYGYVHRVQKGIDEDIFIQDNFYYFVDCEDKGHRQTLDLHEIEEDFIFVFVKPMDAIRKNKENLHNYKNPTLITREVKVLELLIKEKYLK</sequence>
<feature type="domain" description="Nudix hydrolase" evidence="3">
    <location>
        <begin position="1"/>
        <end position="177"/>
    </location>
</feature>
<comment type="similarity">
    <text evidence="2">Belongs to the Nudix hydrolase family.</text>
</comment>